<dbReference type="InterPro" id="IPR056507">
    <property type="entry name" value="wHTH-HSP90_Na-assoc"/>
</dbReference>
<comment type="caution">
    <text evidence="3">The sequence shown here is derived from an EMBL/GenBank/DDBJ whole genome shotgun (WGS) entry which is preliminary data.</text>
</comment>
<evidence type="ECO:0000313" key="3">
    <source>
        <dbReference type="EMBL" id="PSL56589.1"/>
    </source>
</evidence>
<dbReference type="Pfam" id="PF24401">
    <property type="entry name" value="iHD-CE"/>
    <property type="match status" value="1"/>
</dbReference>
<evidence type="ECO:0000259" key="2">
    <source>
        <dbReference type="Pfam" id="PF24410"/>
    </source>
</evidence>
<keyword evidence="4" id="KW-1185">Reference proteome</keyword>
<dbReference type="Gene3D" id="3.30.565.10">
    <property type="entry name" value="Histidine kinase-like ATPase, C-terminal domain"/>
    <property type="match status" value="1"/>
</dbReference>
<feature type="domain" description="iHD-CE" evidence="1">
    <location>
        <begin position="47"/>
        <end position="383"/>
    </location>
</feature>
<proteinExistence type="predicted"/>
<evidence type="ECO:0000259" key="1">
    <source>
        <dbReference type="Pfam" id="PF24401"/>
    </source>
</evidence>
<dbReference type="Pfam" id="PF24410">
    <property type="entry name" value="wHTH-HSP90_Na-assoc"/>
    <property type="match status" value="1"/>
</dbReference>
<dbReference type="InterPro" id="IPR056506">
    <property type="entry name" value="iHD-CE"/>
</dbReference>
<dbReference type="RefSeq" id="WP_106615028.1">
    <property type="nucleotide sequence ID" value="NZ_PYAX01000003.1"/>
</dbReference>
<accession>A0A2P8IDP2</accession>
<dbReference type="Proteomes" id="UP000241118">
    <property type="component" value="Unassembled WGS sequence"/>
</dbReference>
<dbReference type="SUPFAM" id="SSF55874">
    <property type="entry name" value="ATPase domain of HSP90 chaperone/DNA topoisomerase II/histidine kinase"/>
    <property type="match status" value="1"/>
</dbReference>
<protein>
    <recommendedName>
        <fullName evidence="5">Histidine kinase/DNA gyrase B/HSP90-like ATPase</fullName>
    </recommendedName>
</protein>
<sequence>MGEHAGGNSLNANATSASRIVQVAGSVYGGIAIGGDPGSTPDVPDGWGRLVATARVWEHVPGHRDTRRMRAQAVDAAVRLSRLRDEAAHVLGDDPWHEPDFGTRFVEHVDWLLGEPGPDAHLDLFPVEAALLVLVPLVYQVHYLQTAARLVEVSPWRPGADADPGPERAAFEEFADRYGSLRHRARLRPSAAPAIGWWIFHRWLVHQEFADERRVAPLCADFDVELAAVFTSERVSALLHGLRRGPSVCSPEYLSGLRADDQVRRAGNQHIREQRLALLLALAHGVSVEMHTMPDVVAEHLGIPDAVDLAELGATLHRASWTGSQQVPVLSARCHHAAVIEGLRTHVARTDELLHAVHRTVRERITHPMPTLPARLSSDDVLPVDAAVTGWAGFRVDGPRIRELLMGETLYKDRDLAVRELYQNALDACRHRRARTEYLSRTRVEELTFDGLIEIEQGVEPDGRRYVECRENGIGMGDAELRGVFSKAGARFAEQPDFKQEQAAWQRLDPPVAFHPNSRFGIGVLSYFMLADEVRVTSCRMGLDGTLGPVLTATMFGPEHLFRITELARRGDRPGTAVRLYLKDGVRADWSAPAVLERLLGIAEFTTVAWHGDRRQDWAPGQIKIRQGRTPESLGYSVQGTLVEWPGAPEGVSVAWCAQGGALLVDGLVVNPADRAGVVWDSRTQPRMTGVVVNLTGEHAPERLSVDRSTVLGDLSDKVEGLLREAAEAVLVHDRSLLCVEWLYHLSAKNPRLADVVTEVVVRHDLTLSCGRDVVPIGKTGFLSADISLVNLRPDWRRLGKDYQGPRADGSDRLVPDSVLLWRLLAHGSGRWFAELLRLCPELARFGAVRPAVPSRERMVKGVRKSEWWNSESAVSIAVLVGAAEVAELSTAGLLAELKDFGVDCVEFPEADDVPVSSAVLRALCDEHGYLVRSGMRGTVTGLVQAARQGRRSVEEVAALWRRCGVDVSEGVVVAATAAAENHHLKNGHIRGKTVVRYWEPDEVIPPGCVVRMSLDLARDVSEIRSMLGSWGYSVDVEGLQERPTRELATMLSVNQDGTAPWLSRAETVPPACVLEFAENSGLAPREVVERFTASGFAVSDIPADASSADLEVVKADGSQRLVPGGDVPYWHIFSFGRAKLGWAIHRLAAYGFDVPLSAPLEFDELDTALFDDGVIDWSPESIGTELPFAKVVLVASRVNTSPGRIAARLAARGVPVSATRLPRGLPFSLALQVLDHFVDEDSGYYDLSNRPGLRGLLEMSDSLRVPIPQLVTWLNGLGLHTPDIVTAIREAAKGVPRAS</sequence>
<name>A0A2P8IDP2_SACCR</name>
<gene>
    <name evidence="3" type="ORF">B0I31_103342</name>
</gene>
<dbReference type="OrthoDB" id="9802640at2"/>
<reference evidence="3 4" key="1">
    <citation type="submission" date="2018-03" db="EMBL/GenBank/DDBJ databases">
        <title>Genomic Encyclopedia of Type Strains, Phase III (KMG-III): the genomes of soil and plant-associated and newly described type strains.</title>
        <authorList>
            <person name="Whitman W."/>
        </authorList>
    </citation>
    <scope>NUCLEOTIDE SEQUENCE [LARGE SCALE GENOMIC DNA]</scope>
    <source>
        <strain evidence="3 4">CGMCC 4.7097</strain>
    </source>
</reference>
<dbReference type="EMBL" id="PYAX01000003">
    <property type="protein sequence ID" value="PSL56589.1"/>
    <property type="molecule type" value="Genomic_DNA"/>
</dbReference>
<organism evidence="3 4">
    <name type="scientific">Saccharothrix carnea</name>
    <dbReference type="NCBI Taxonomy" id="1280637"/>
    <lineage>
        <taxon>Bacteria</taxon>
        <taxon>Bacillati</taxon>
        <taxon>Actinomycetota</taxon>
        <taxon>Actinomycetes</taxon>
        <taxon>Pseudonocardiales</taxon>
        <taxon>Pseudonocardiaceae</taxon>
        <taxon>Saccharothrix</taxon>
    </lineage>
</organism>
<evidence type="ECO:0008006" key="5">
    <source>
        <dbReference type="Google" id="ProtNLM"/>
    </source>
</evidence>
<feature type="domain" description="wHTH-Hsp90 Na associated" evidence="2">
    <location>
        <begin position="1044"/>
        <end position="1096"/>
    </location>
</feature>
<evidence type="ECO:0000313" key="4">
    <source>
        <dbReference type="Proteomes" id="UP000241118"/>
    </source>
</evidence>
<dbReference type="InterPro" id="IPR036890">
    <property type="entry name" value="HATPase_C_sf"/>
</dbReference>